<evidence type="ECO:0000259" key="3">
    <source>
        <dbReference type="Pfam" id="PF26215"/>
    </source>
</evidence>
<feature type="compositionally biased region" description="Polar residues" evidence="2">
    <location>
        <begin position="100"/>
        <end position="111"/>
    </location>
</feature>
<evidence type="ECO:0000313" key="5">
    <source>
        <dbReference type="EMBL" id="CAF4723403.1"/>
    </source>
</evidence>
<dbReference type="EMBL" id="CAJOBS010001372">
    <property type="protein sequence ID" value="CAF4723403.1"/>
    <property type="molecule type" value="Genomic_DNA"/>
</dbReference>
<feature type="compositionally biased region" description="Low complexity" evidence="2">
    <location>
        <begin position="1148"/>
        <end position="1161"/>
    </location>
</feature>
<dbReference type="PANTHER" id="PTHR21301">
    <property type="entry name" value="REVERSE TRANSCRIPTASE"/>
    <property type="match status" value="1"/>
</dbReference>
<dbReference type="Pfam" id="PF26215">
    <property type="entry name" value="HTH_animal"/>
    <property type="match status" value="1"/>
</dbReference>
<evidence type="ECO:0000313" key="6">
    <source>
        <dbReference type="Proteomes" id="UP000663865"/>
    </source>
</evidence>
<organism evidence="4 6">
    <name type="scientific">Rotaria socialis</name>
    <dbReference type="NCBI Taxonomy" id="392032"/>
    <lineage>
        <taxon>Eukaryota</taxon>
        <taxon>Metazoa</taxon>
        <taxon>Spiralia</taxon>
        <taxon>Gnathifera</taxon>
        <taxon>Rotifera</taxon>
        <taxon>Eurotatoria</taxon>
        <taxon>Bdelloidea</taxon>
        <taxon>Philodinida</taxon>
        <taxon>Philodinidae</taxon>
        <taxon>Rotaria</taxon>
    </lineage>
</organism>
<gene>
    <name evidence="4" type="ORF">KIK155_LOCUS10969</name>
    <name evidence="5" type="ORF">TOA249_LOCUS18423</name>
</gene>
<dbReference type="Proteomes" id="UP000663838">
    <property type="component" value="Unassembled WGS sequence"/>
</dbReference>
<accession>A0A818CV43</accession>
<name>A0A818CV43_9BILA</name>
<evidence type="ECO:0000256" key="2">
    <source>
        <dbReference type="SAM" id="MobiDB-lite"/>
    </source>
</evidence>
<reference evidence="4" key="1">
    <citation type="submission" date="2021-02" db="EMBL/GenBank/DDBJ databases">
        <authorList>
            <person name="Nowell W R."/>
        </authorList>
    </citation>
    <scope>NUCLEOTIDE SEQUENCE</scope>
</reference>
<feature type="coiled-coil region" evidence="1">
    <location>
        <begin position="272"/>
        <end position="306"/>
    </location>
</feature>
<keyword evidence="1" id="KW-0175">Coiled coil</keyword>
<comment type="caution">
    <text evidence="4">The sequence shown here is derived from an EMBL/GenBank/DDBJ whole genome shotgun (WGS) entry which is preliminary data.</text>
</comment>
<evidence type="ECO:0000313" key="4">
    <source>
        <dbReference type="EMBL" id="CAF3432835.1"/>
    </source>
</evidence>
<protein>
    <recommendedName>
        <fullName evidence="3">Helix-turn-helix domain-containing protein</fullName>
    </recommendedName>
</protein>
<dbReference type="PANTHER" id="PTHR21301:SF10">
    <property type="entry name" value="REVERSE TRANSCRIPTASE DOMAIN-CONTAINING PROTEIN"/>
    <property type="match status" value="1"/>
</dbReference>
<sequence>MTEALKVTNSNTNNDWNTDEEFDDIFNIFDDNKDTLEYTDEELNKYFYSGHLSAIVYEEETIDDDSLKDDDDDDDDVVVVVETMQQEEEEDDDDDDDNGILSQKFNQLSTNAEDDQISHVTRKRRRSSVASSSPQEVHLKKAKIIIDDDVGDNINDQNSEQNLIPMYLLMTNRRFLHMAQAITKSNSSIHINDIQQLAVLMHRIATVQIDRYMMKVYLHSVQGTLKESNYITIEIDRRVWPIQVQSLMLTHHKSTASMEIHTKEEDEQMVCEQLLHQHLQDMKEKIQDYEQQLNVKKQTLNDFTSNVEEIIQNYVQIYGIKPLNLKRDLNVALLNYHYDSELLQRQYLHEQPNEYQIQIAKSISDAKRELEKARGELIELKYRVFYDKPLASLDSIQVSIPKVDDNNDQRSMDKYEKIIHRNKLDAMAIKIVGAETKFYQCSKAFDDELSTMWKNHRQLVKNKGMPTRLSDIIDQRLKILSDRWRDISIYRIRSFSRPTYYNDIDPITTNETKPMIERIGFSSSLIIDTSHSFIRKQLKILNRGPTYVPPCQLSISSLNQSIDDIIKKQYASLKHQLNNVFSKYHVNIALSMEIQQKISDQFTNLFSTSVPSNLQQRGLREKHLVQSIRFLLNKQNLILRRTADNKNTFYLGNRKEFEAKANDYLMKSDDYTIFVRNYKSNVSLQEHVELKQMIESMNELLVRLKNHKSITDDLYHRLLIDASKVKLSYLYFLPDVSQDNEISMVPMITSESSATWKIGKYLNDLLRPFVNKILQPTVFRDEPDFIQKLHQYVYTGKRLQSTTLFCTIQILNYYALDLHQEMIDTVGYFLQDNLVSNKLDTLTIQTIKNLLHIYLYYNIFYYKNQIYKIAKGSPTTMALSEILSTIYLFVWESRITKELRSKNELFGRYKDQIFFTWNNSNEKELRRFLQTIQDKYSSVRFQPRIGSTVRFFNVHIDNSKGELSTRIYHQSMTKKYSLPYVVGHSKQAHSDWLRSALIRAVCCCSSVDDFHLELLTLELAYLSNGYSLRFVESHLDSFFDYFHASEMRYLKDQIIYDKFQKNWFDYMLMQYELTDKLQQFNDKGQLIQLQYRYEYGPRCEFNQQFHQLWSQYFHRHPTLSKEKVKVLLTTKHQYSLNSLLTEEKTKLSSSNNSMSTNSHPSDQAKLIDNSSTEQENHDCMPQLFIPSSLPSNYSLSQQVTPTNEDLPSLVDFLSCYVRLTQYQVNNDIDVINGKAEDDLQLQLEELKKEEEEEEEHPNTQELKEILSLYDLGSSLDDNHPMNSMIMTVLSQSKSEESDTKE</sequence>
<dbReference type="EMBL" id="CAJNYV010001682">
    <property type="protein sequence ID" value="CAF3432835.1"/>
    <property type="molecule type" value="Genomic_DNA"/>
</dbReference>
<feature type="region of interest" description="Disordered" evidence="2">
    <location>
        <begin position="1146"/>
        <end position="1173"/>
    </location>
</feature>
<evidence type="ECO:0000256" key="1">
    <source>
        <dbReference type="SAM" id="Coils"/>
    </source>
</evidence>
<proteinExistence type="predicted"/>
<feature type="compositionally biased region" description="Acidic residues" evidence="2">
    <location>
        <begin position="85"/>
        <end position="98"/>
    </location>
</feature>
<feature type="domain" description="Helix-turn-helix" evidence="3">
    <location>
        <begin position="978"/>
        <end position="1034"/>
    </location>
</feature>
<dbReference type="InterPro" id="IPR058912">
    <property type="entry name" value="HTH_animal"/>
</dbReference>
<feature type="region of interest" description="Disordered" evidence="2">
    <location>
        <begin position="85"/>
        <end position="135"/>
    </location>
</feature>
<dbReference type="Proteomes" id="UP000663865">
    <property type="component" value="Unassembled WGS sequence"/>
</dbReference>